<proteinExistence type="predicted"/>
<name>A0AAV4TF34_9ARAC</name>
<dbReference type="Proteomes" id="UP001054837">
    <property type="component" value="Unassembled WGS sequence"/>
</dbReference>
<evidence type="ECO:0000313" key="1">
    <source>
        <dbReference type="EMBL" id="GIY44002.1"/>
    </source>
</evidence>
<evidence type="ECO:0000313" key="2">
    <source>
        <dbReference type="Proteomes" id="UP001054837"/>
    </source>
</evidence>
<dbReference type="AlphaFoldDB" id="A0AAV4TF34"/>
<protein>
    <submittedName>
        <fullName evidence="1">Uncharacterized protein</fullName>
    </submittedName>
</protein>
<comment type="caution">
    <text evidence="1">The sequence shown here is derived from an EMBL/GenBank/DDBJ whole genome shotgun (WGS) entry which is preliminary data.</text>
</comment>
<sequence length="104" mass="11431">MSRARHVETCPERFSIVFPQSWEFTKRRVGSGQLPSVSSEACACLLRSASSSSLCAVSDGDREKEICRVGSFPRMISFVGTGSDRAPYLEILASVVRSRLQSID</sequence>
<accession>A0AAV4TF34</accession>
<reference evidence="1 2" key="1">
    <citation type="submission" date="2021-06" db="EMBL/GenBank/DDBJ databases">
        <title>Caerostris darwini draft genome.</title>
        <authorList>
            <person name="Kono N."/>
            <person name="Arakawa K."/>
        </authorList>
    </citation>
    <scope>NUCLEOTIDE SEQUENCE [LARGE SCALE GENOMIC DNA]</scope>
</reference>
<keyword evidence="2" id="KW-1185">Reference proteome</keyword>
<organism evidence="1 2">
    <name type="scientific">Caerostris darwini</name>
    <dbReference type="NCBI Taxonomy" id="1538125"/>
    <lineage>
        <taxon>Eukaryota</taxon>
        <taxon>Metazoa</taxon>
        <taxon>Ecdysozoa</taxon>
        <taxon>Arthropoda</taxon>
        <taxon>Chelicerata</taxon>
        <taxon>Arachnida</taxon>
        <taxon>Araneae</taxon>
        <taxon>Araneomorphae</taxon>
        <taxon>Entelegynae</taxon>
        <taxon>Araneoidea</taxon>
        <taxon>Araneidae</taxon>
        <taxon>Caerostris</taxon>
    </lineage>
</organism>
<gene>
    <name evidence="1" type="ORF">CDAR_520261</name>
</gene>
<dbReference type="EMBL" id="BPLQ01009438">
    <property type="protein sequence ID" value="GIY44002.1"/>
    <property type="molecule type" value="Genomic_DNA"/>
</dbReference>